<comment type="function">
    <text evidence="2">Conversion of NADPH, generated by peripheral catabolic pathways, to NADH, which can enter the respiratory chain for energy generation.</text>
</comment>
<evidence type="ECO:0000313" key="14">
    <source>
        <dbReference type="EMBL" id="GAG16756.1"/>
    </source>
</evidence>
<dbReference type="Gene3D" id="3.30.390.30">
    <property type="match status" value="1"/>
</dbReference>
<dbReference type="Pfam" id="PF02852">
    <property type="entry name" value="Pyr_redox_dim"/>
    <property type="match status" value="1"/>
</dbReference>
<dbReference type="InterPro" id="IPR023753">
    <property type="entry name" value="FAD/NAD-binding_dom"/>
</dbReference>
<dbReference type="PRINTS" id="PR00368">
    <property type="entry name" value="FADPNR"/>
</dbReference>
<feature type="non-terminal residue" evidence="14">
    <location>
        <position position="261"/>
    </location>
</feature>
<keyword evidence="5" id="KW-0963">Cytoplasm</keyword>
<evidence type="ECO:0000259" key="12">
    <source>
        <dbReference type="Pfam" id="PF02852"/>
    </source>
</evidence>
<keyword evidence="10" id="KW-0520">NAD</keyword>
<dbReference type="PANTHER" id="PTHR22912">
    <property type="entry name" value="DISULFIDE OXIDOREDUCTASE"/>
    <property type="match status" value="1"/>
</dbReference>
<evidence type="ECO:0000256" key="1">
    <source>
        <dbReference type="ARBA" id="ARBA00001974"/>
    </source>
</evidence>
<keyword evidence="8" id="KW-0521">NADP</keyword>
<evidence type="ECO:0000256" key="3">
    <source>
        <dbReference type="ARBA" id="ARBA00004496"/>
    </source>
</evidence>
<dbReference type="InterPro" id="IPR016156">
    <property type="entry name" value="FAD/NAD-linked_Rdtase_dimer_sf"/>
</dbReference>
<dbReference type="SUPFAM" id="SSF55424">
    <property type="entry name" value="FAD/NAD-linked reductases, dimerisation (C-terminal) domain"/>
    <property type="match status" value="1"/>
</dbReference>
<dbReference type="GO" id="GO:0005829">
    <property type="term" value="C:cytosol"/>
    <property type="evidence" value="ECO:0007669"/>
    <property type="project" value="TreeGrafter"/>
</dbReference>
<evidence type="ECO:0000256" key="10">
    <source>
        <dbReference type="ARBA" id="ARBA00023027"/>
    </source>
</evidence>
<evidence type="ECO:0000256" key="8">
    <source>
        <dbReference type="ARBA" id="ARBA00022857"/>
    </source>
</evidence>
<comment type="caution">
    <text evidence="14">The sequence shown here is derived from an EMBL/GenBank/DDBJ whole genome shotgun (WGS) entry which is preliminary data.</text>
</comment>
<protein>
    <recommendedName>
        <fullName evidence="4">NAD(P)(+) transhydrogenase (Si-specific)</fullName>
        <ecNumber evidence="4">1.6.1.1</ecNumber>
    </recommendedName>
    <alternativeName>
        <fullName evidence="11">NAD(P)(+) transhydrogenase [B-specific]</fullName>
    </alternativeName>
</protein>
<organism evidence="14">
    <name type="scientific">marine sediment metagenome</name>
    <dbReference type="NCBI Taxonomy" id="412755"/>
    <lineage>
        <taxon>unclassified sequences</taxon>
        <taxon>metagenomes</taxon>
        <taxon>ecological metagenomes</taxon>
    </lineage>
</organism>
<dbReference type="GO" id="GO:0006103">
    <property type="term" value="P:2-oxoglutarate metabolic process"/>
    <property type="evidence" value="ECO:0007669"/>
    <property type="project" value="TreeGrafter"/>
</dbReference>
<comment type="subcellular location">
    <subcellularLocation>
        <location evidence="3">Cytoplasm</location>
    </subcellularLocation>
</comment>
<evidence type="ECO:0000256" key="2">
    <source>
        <dbReference type="ARBA" id="ARBA00002842"/>
    </source>
</evidence>
<evidence type="ECO:0000256" key="4">
    <source>
        <dbReference type="ARBA" id="ARBA00012772"/>
    </source>
</evidence>
<dbReference type="Pfam" id="PF07992">
    <property type="entry name" value="Pyr_redox_2"/>
    <property type="match status" value="1"/>
</dbReference>
<accession>X0WVH1</accession>
<sequence length="261" mass="27834">ASVTLVDRRAQLLRSLDRDLLNALHARMRRTGIEIVLEEDIESIEVKVHSCEPNAVVTLASGRVEQVARVSICAGWLPNVEALELERAGVETDPMGFIVTDEHGQTSQRGIYAVGDVAGVPCELGTQLYQARVAVLHAAGMEPTLDEHVPRSIYTIPELGTVGLSEEACARLGVPYAVGRAPHPSASMEGGAGAVDGVVKLVVEKESGRVFGIHVIGEHARELLQLGMDLLRREASVDSMASATFAAPSLMNAFRLAALDA</sequence>
<dbReference type="InterPro" id="IPR004099">
    <property type="entry name" value="Pyr_nucl-diS_OxRdtase_dimer"/>
</dbReference>
<dbReference type="AlphaFoldDB" id="X0WVH1"/>
<keyword evidence="9" id="KW-0560">Oxidoreductase</keyword>
<evidence type="ECO:0000256" key="7">
    <source>
        <dbReference type="ARBA" id="ARBA00022827"/>
    </source>
</evidence>
<dbReference type="PANTHER" id="PTHR22912:SF93">
    <property type="entry name" value="SOLUBLE PYRIDINE NUCLEOTIDE TRANSHYDROGENASE"/>
    <property type="match status" value="1"/>
</dbReference>
<reference evidence="14" key="1">
    <citation type="journal article" date="2014" name="Front. Microbiol.">
        <title>High frequency of phylogenetically diverse reductive dehalogenase-homologous genes in deep subseafloor sedimentary metagenomes.</title>
        <authorList>
            <person name="Kawai M."/>
            <person name="Futagami T."/>
            <person name="Toyoda A."/>
            <person name="Takaki Y."/>
            <person name="Nishi S."/>
            <person name="Hori S."/>
            <person name="Arai W."/>
            <person name="Tsubouchi T."/>
            <person name="Morono Y."/>
            <person name="Uchiyama I."/>
            <person name="Ito T."/>
            <person name="Fujiyama A."/>
            <person name="Inagaki F."/>
            <person name="Takami H."/>
        </authorList>
    </citation>
    <scope>NUCLEOTIDE SEQUENCE</scope>
    <source>
        <strain evidence="14">Expedition CK06-06</strain>
    </source>
</reference>
<name>X0WVH1_9ZZZZ</name>
<evidence type="ECO:0000259" key="13">
    <source>
        <dbReference type="Pfam" id="PF07992"/>
    </source>
</evidence>
<comment type="cofactor">
    <cofactor evidence="1">
        <name>FAD</name>
        <dbReference type="ChEBI" id="CHEBI:57692"/>
    </cofactor>
</comment>
<dbReference type="GO" id="GO:0004148">
    <property type="term" value="F:dihydrolipoyl dehydrogenase (NADH) activity"/>
    <property type="evidence" value="ECO:0007669"/>
    <property type="project" value="TreeGrafter"/>
</dbReference>
<feature type="non-terminal residue" evidence="14">
    <location>
        <position position="1"/>
    </location>
</feature>
<feature type="domain" description="Pyridine nucleotide-disulphide oxidoreductase dimerisation" evidence="12">
    <location>
        <begin position="149"/>
        <end position="257"/>
    </location>
</feature>
<proteinExistence type="predicted"/>
<keyword evidence="7" id="KW-0274">FAD</keyword>
<evidence type="ECO:0000256" key="11">
    <source>
        <dbReference type="ARBA" id="ARBA00031183"/>
    </source>
</evidence>
<feature type="domain" description="FAD/NAD(P)-binding" evidence="13">
    <location>
        <begin position="2"/>
        <end position="135"/>
    </location>
</feature>
<dbReference type="SUPFAM" id="SSF51905">
    <property type="entry name" value="FAD/NAD(P)-binding domain"/>
    <property type="match status" value="1"/>
</dbReference>
<keyword evidence="6" id="KW-0285">Flavoprotein</keyword>
<dbReference type="GO" id="GO:0003957">
    <property type="term" value="F:NAD(P)+ transhydrogenase (Si-specific) activity"/>
    <property type="evidence" value="ECO:0007669"/>
    <property type="project" value="UniProtKB-EC"/>
</dbReference>
<evidence type="ECO:0000256" key="6">
    <source>
        <dbReference type="ARBA" id="ARBA00022630"/>
    </source>
</evidence>
<evidence type="ECO:0000256" key="5">
    <source>
        <dbReference type="ARBA" id="ARBA00022490"/>
    </source>
</evidence>
<evidence type="ECO:0000256" key="9">
    <source>
        <dbReference type="ARBA" id="ARBA00023002"/>
    </source>
</evidence>
<dbReference type="EMBL" id="BARS01032634">
    <property type="protein sequence ID" value="GAG16756.1"/>
    <property type="molecule type" value="Genomic_DNA"/>
</dbReference>
<dbReference type="Gene3D" id="3.50.50.60">
    <property type="entry name" value="FAD/NAD(P)-binding domain"/>
    <property type="match status" value="2"/>
</dbReference>
<dbReference type="InterPro" id="IPR036188">
    <property type="entry name" value="FAD/NAD-bd_sf"/>
</dbReference>
<gene>
    <name evidence="14" type="ORF">S01H1_50637</name>
</gene>
<dbReference type="GO" id="GO:0050660">
    <property type="term" value="F:flavin adenine dinucleotide binding"/>
    <property type="evidence" value="ECO:0007669"/>
    <property type="project" value="TreeGrafter"/>
</dbReference>
<dbReference type="EC" id="1.6.1.1" evidence="4"/>
<dbReference type="InterPro" id="IPR050151">
    <property type="entry name" value="Class-I_Pyr_Nuc-Dis_Oxidored"/>
</dbReference>
<dbReference type="PRINTS" id="PR00411">
    <property type="entry name" value="PNDRDTASEI"/>
</dbReference>